<dbReference type="Proteomes" id="UP000184395">
    <property type="component" value="Unassembled WGS sequence"/>
</dbReference>
<reference evidence="2 3" key="1">
    <citation type="submission" date="2016-11" db="EMBL/GenBank/DDBJ databases">
        <authorList>
            <person name="Jaros S."/>
            <person name="Januszkiewicz K."/>
            <person name="Wedrychowicz H."/>
        </authorList>
    </citation>
    <scope>NUCLEOTIDE SEQUENCE [LARGE SCALE GENOMIC DNA]</scope>
    <source>
        <strain evidence="2 3">LMG 20594</strain>
    </source>
</reference>
<evidence type="ECO:0000313" key="3">
    <source>
        <dbReference type="Proteomes" id="UP000184395"/>
    </source>
</evidence>
<organism evidence="2 3">
    <name type="scientific">Paraburkholderia terricola</name>
    <dbReference type="NCBI Taxonomy" id="169427"/>
    <lineage>
        <taxon>Bacteria</taxon>
        <taxon>Pseudomonadati</taxon>
        <taxon>Pseudomonadota</taxon>
        <taxon>Betaproteobacteria</taxon>
        <taxon>Burkholderiales</taxon>
        <taxon>Burkholderiaceae</taxon>
        <taxon>Paraburkholderia</taxon>
    </lineage>
</organism>
<dbReference type="RefSeq" id="WP_073427629.1">
    <property type="nucleotide sequence ID" value="NZ_CADFGY010000001.1"/>
</dbReference>
<name>A0A1M6KZ53_9BURK</name>
<dbReference type="STRING" id="169427.SAMN05192548_1004177"/>
<dbReference type="KEGG" id="pts:CUJ90_06675"/>
<dbReference type="GeneID" id="301977852"/>
<evidence type="ECO:0000256" key="1">
    <source>
        <dbReference type="SAM" id="Phobius"/>
    </source>
</evidence>
<keyword evidence="1" id="KW-0472">Membrane</keyword>
<keyword evidence="1" id="KW-1133">Transmembrane helix</keyword>
<sequence>MTPIKFILRYTVVPLMAIIAVVSWALFHSSAEIDARQYAALSAAYASFPVPLRHDVADAMKSGKLHKWDYSSLVRESLDDGVVLDWPQQQTADVAQERARLAALVRADRF</sequence>
<gene>
    <name evidence="2" type="ORF">SAMN05192548_1004177</name>
</gene>
<accession>A0A1M6KZ53</accession>
<dbReference type="OrthoDB" id="9025100at2"/>
<protein>
    <submittedName>
        <fullName evidence="2">Uncharacterized protein</fullName>
    </submittedName>
</protein>
<keyword evidence="1" id="KW-0812">Transmembrane</keyword>
<feature type="transmembrane region" description="Helical" evidence="1">
    <location>
        <begin position="6"/>
        <end position="27"/>
    </location>
</feature>
<proteinExistence type="predicted"/>
<dbReference type="AlphaFoldDB" id="A0A1M6KZ53"/>
<dbReference type="EMBL" id="FRAB01000004">
    <property type="protein sequence ID" value="SHJ64283.1"/>
    <property type="molecule type" value="Genomic_DNA"/>
</dbReference>
<evidence type="ECO:0000313" key="2">
    <source>
        <dbReference type="EMBL" id="SHJ64283.1"/>
    </source>
</evidence>